<dbReference type="HOGENOM" id="CLU_1634150_0_0_9"/>
<dbReference type="EMBL" id="CP002403">
    <property type="protein sequence ID" value="ADU21151.1"/>
    <property type="molecule type" value="Genomic_DNA"/>
</dbReference>
<evidence type="ECO:0000313" key="2">
    <source>
        <dbReference type="EMBL" id="ADU21151.1"/>
    </source>
</evidence>
<dbReference type="Proteomes" id="UP000006919">
    <property type="component" value="Chromosome"/>
</dbReference>
<protein>
    <recommendedName>
        <fullName evidence="4">PH domain-containing protein</fullName>
    </recommendedName>
</protein>
<dbReference type="AlphaFoldDB" id="E6UGW4"/>
<evidence type="ECO:0000313" key="3">
    <source>
        <dbReference type="Proteomes" id="UP000006919"/>
    </source>
</evidence>
<dbReference type="OrthoDB" id="1822322at2"/>
<keyword evidence="1" id="KW-1133">Transmembrane helix</keyword>
<name>E6UGW4_RUMA7</name>
<accession>E6UGW4</accession>
<dbReference type="STRING" id="697329.Rumal_0602"/>
<evidence type="ECO:0000256" key="1">
    <source>
        <dbReference type="SAM" id="Phobius"/>
    </source>
</evidence>
<evidence type="ECO:0008006" key="4">
    <source>
        <dbReference type="Google" id="ProtNLM"/>
    </source>
</evidence>
<sequence length="162" mass="18044" precursor="true">MKKKFTFKSAYYFTIAMVGAAAVVLLPVIAAVSMGSTVTGLIVLVFALALHISSLHLAACVPCSISADDNELRVRVLFRKYVFPYQDIESVAVGHEFVETLMLREVPYYIETLTITAKSGTYSFMSKTRASMQEDGRPHPFEDGRLQEIRNYIVPRINGGEK</sequence>
<dbReference type="KEGG" id="ral:Rumal_0602"/>
<reference evidence="2 3" key="1">
    <citation type="journal article" date="2011" name="J. Bacteriol.">
        <title>Complete genome of the cellulolytic ruminal bacterium Ruminococcus albus 7.</title>
        <authorList>
            <person name="Suen G."/>
            <person name="Stevenson D.M."/>
            <person name="Bruce D.C."/>
            <person name="Chertkov O."/>
            <person name="Copeland A."/>
            <person name="Cheng J.F."/>
            <person name="Detter C."/>
            <person name="Detter J.C."/>
            <person name="Goodwin L.A."/>
            <person name="Han C.S."/>
            <person name="Hauser L.J."/>
            <person name="Ivanova N.N."/>
            <person name="Kyrpides N.C."/>
            <person name="Land M.L."/>
            <person name="Lapidus A."/>
            <person name="Lucas S."/>
            <person name="Ovchinnikova G."/>
            <person name="Pitluck S."/>
            <person name="Tapia R."/>
            <person name="Woyke T."/>
            <person name="Boyum J."/>
            <person name="Mead D."/>
            <person name="Weimer P.J."/>
        </authorList>
    </citation>
    <scope>NUCLEOTIDE SEQUENCE [LARGE SCALE GENOMIC DNA]</scope>
    <source>
        <strain evidence="3">ATCC 27210 / DSM 20455 / JCM 14654 / NCDO 2250 / 7</strain>
    </source>
</reference>
<feature type="transmembrane region" description="Helical" evidence="1">
    <location>
        <begin position="12"/>
        <end position="35"/>
    </location>
</feature>
<dbReference type="RefSeq" id="WP_013497342.1">
    <property type="nucleotide sequence ID" value="NC_014833.1"/>
</dbReference>
<organism evidence="2 3">
    <name type="scientific">Ruminococcus albus (strain ATCC 27210 / DSM 20455 / JCM 14654 / NCDO 2250 / 7)</name>
    <dbReference type="NCBI Taxonomy" id="697329"/>
    <lineage>
        <taxon>Bacteria</taxon>
        <taxon>Bacillati</taxon>
        <taxon>Bacillota</taxon>
        <taxon>Clostridia</taxon>
        <taxon>Eubacteriales</taxon>
        <taxon>Oscillospiraceae</taxon>
        <taxon>Ruminococcus</taxon>
    </lineage>
</organism>
<gene>
    <name evidence="2" type="ordered locus">Rumal_0602</name>
</gene>
<keyword evidence="1" id="KW-0472">Membrane</keyword>
<proteinExistence type="predicted"/>
<feature type="transmembrane region" description="Helical" evidence="1">
    <location>
        <begin position="41"/>
        <end position="65"/>
    </location>
</feature>
<keyword evidence="1" id="KW-0812">Transmembrane</keyword>